<dbReference type="SUPFAM" id="SSF51905">
    <property type="entry name" value="FAD/NAD(P)-binding domain"/>
    <property type="match status" value="1"/>
</dbReference>
<dbReference type="AlphaFoldDB" id="A0A3M7CIY3"/>
<evidence type="ECO:0000313" key="4">
    <source>
        <dbReference type="Proteomes" id="UP000269539"/>
    </source>
</evidence>
<dbReference type="EMBL" id="QWIO01002696">
    <property type="protein sequence ID" value="RMY51963.1"/>
    <property type="molecule type" value="Genomic_DNA"/>
</dbReference>
<dbReference type="GO" id="GO:0005737">
    <property type="term" value="C:cytoplasm"/>
    <property type="evidence" value="ECO:0007669"/>
    <property type="project" value="TreeGrafter"/>
</dbReference>
<gene>
    <name evidence="3" type="ORF">D0864_14337</name>
</gene>
<comment type="caution">
    <text evidence="3">The sequence shown here is derived from an EMBL/GenBank/DDBJ whole genome shotgun (WGS) entry which is preliminary data.</text>
</comment>
<evidence type="ECO:0000313" key="3">
    <source>
        <dbReference type="EMBL" id="RMY51963.1"/>
    </source>
</evidence>
<dbReference type="Gene3D" id="3.30.9.10">
    <property type="entry name" value="D-Amino Acid Oxidase, subunit A, domain 2"/>
    <property type="match status" value="1"/>
</dbReference>
<reference evidence="3 4" key="1">
    <citation type="journal article" date="2018" name="BMC Genomics">
        <title>Genomic evidence for intraspecific hybridization in a clonal and extremely halotolerant yeast.</title>
        <authorList>
            <person name="Gostincar C."/>
            <person name="Stajich J.E."/>
            <person name="Zupancic J."/>
            <person name="Zalar P."/>
            <person name="Gunde-Cimerman N."/>
        </authorList>
    </citation>
    <scope>NUCLEOTIDE SEQUENCE [LARGE SCALE GENOMIC DNA]</scope>
    <source>
        <strain evidence="3 4">EXF-10513</strain>
    </source>
</reference>
<dbReference type="InterPro" id="IPR036188">
    <property type="entry name" value="FAD/NAD-bd_sf"/>
</dbReference>
<evidence type="ECO:0000259" key="2">
    <source>
        <dbReference type="Pfam" id="PF01266"/>
    </source>
</evidence>
<sequence length="514" mass="56133">MSREPPDLPGRSKPAGLPSEHSTKSFWHTEPSALLLGHRSTRQLPKHADVVIVGSGITGTSIAHHLLSKNLPSANGANGEKRNLDVVMLEAREACWGATGRNGGHCQPLLFETPHDPTIGHFELANFHALQSLIKDKEIDCEFHAQPGVRAIYSDRHLKEAEEALSIMTTTAPELRLMMHLVTDPRQLEKYRIATAKGAVVTEIAARLWPYKFVTHILEKLLTSTSDIAGSFNLQTLTTTTGISRESSDSASSHWTVRTERGDISARNVILATNGYTSHLLPSFSDLIVPCRGQMSALHPLDSLKGDRRLKTSLGFLGDGLDDYLIQRPNDRGGHMMFGGGRQHGPSIGVTDDSILDHKTAKYLRRRLVEALGLPEGQADMKAAESEFKAANEWTGIMGFSRDNHPFIGPVPATHGPSQHSLTDGLYMAAGFTGHGMPNTWLCGASVALMVREALAEGKPRNTSSDKVFQSAKEIYGLPEAYWLTGERLKKAMSGLSVEEQEWAEMDKAVVSST</sequence>
<dbReference type="PANTHER" id="PTHR13847">
    <property type="entry name" value="SARCOSINE DEHYDROGENASE-RELATED"/>
    <property type="match status" value="1"/>
</dbReference>
<dbReference type="Gene3D" id="3.50.50.60">
    <property type="entry name" value="FAD/NAD(P)-binding domain"/>
    <property type="match status" value="1"/>
</dbReference>
<dbReference type="VEuPathDB" id="FungiDB:BTJ68_12192"/>
<organism evidence="3 4">
    <name type="scientific">Hortaea werneckii</name>
    <name type="common">Black yeast</name>
    <name type="synonym">Cladosporium werneckii</name>
    <dbReference type="NCBI Taxonomy" id="91943"/>
    <lineage>
        <taxon>Eukaryota</taxon>
        <taxon>Fungi</taxon>
        <taxon>Dikarya</taxon>
        <taxon>Ascomycota</taxon>
        <taxon>Pezizomycotina</taxon>
        <taxon>Dothideomycetes</taxon>
        <taxon>Dothideomycetidae</taxon>
        <taxon>Mycosphaerellales</taxon>
        <taxon>Teratosphaeriaceae</taxon>
        <taxon>Hortaea</taxon>
    </lineage>
</organism>
<dbReference type="Proteomes" id="UP000269539">
    <property type="component" value="Unassembled WGS sequence"/>
</dbReference>
<dbReference type="InterPro" id="IPR006076">
    <property type="entry name" value="FAD-dep_OxRdtase"/>
</dbReference>
<evidence type="ECO:0000256" key="1">
    <source>
        <dbReference type="SAM" id="MobiDB-lite"/>
    </source>
</evidence>
<name>A0A3M7CIY3_HORWE</name>
<dbReference type="Pfam" id="PF01266">
    <property type="entry name" value="DAO"/>
    <property type="match status" value="1"/>
</dbReference>
<protein>
    <recommendedName>
        <fullName evidence="2">FAD dependent oxidoreductase domain-containing protein</fullName>
    </recommendedName>
</protein>
<accession>A0A3M7CIY3</accession>
<dbReference type="PANTHER" id="PTHR13847:SF129">
    <property type="entry name" value="FAD DEPENDENT OXIDOREDUCTASE"/>
    <property type="match status" value="1"/>
</dbReference>
<proteinExistence type="predicted"/>
<feature type="domain" description="FAD dependent oxidoreductase" evidence="2">
    <location>
        <begin position="49"/>
        <end position="448"/>
    </location>
</feature>
<feature type="region of interest" description="Disordered" evidence="1">
    <location>
        <begin position="1"/>
        <end position="24"/>
    </location>
</feature>